<proteinExistence type="predicted"/>
<accession>A4BVU8</accession>
<dbReference type="Proteomes" id="UP000003374">
    <property type="component" value="Unassembled WGS sequence"/>
</dbReference>
<dbReference type="STRING" id="314278.NB231_08793"/>
<reference evidence="2 3" key="1">
    <citation type="submission" date="2006-02" db="EMBL/GenBank/DDBJ databases">
        <authorList>
            <person name="Waterbury J."/>
            <person name="Ferriera S."/>
            <person name="Johnson J."/>
            <person name="Kravitz S."/>
            <person name="Halpern A."/>
            <person name="Remington K."/>
            <person name="Beeson K."/>
            <person name="Tran B."/>
            <person name="Rogers Y.-H."/>
            <person name="Friedman R."/>
            <person name="Venter J.C."/>
        </authorList>
    </citation>
    <scope>NUCLEOTIDE SEQUENCE [LARGE SCALE GENOMIC DNA]</scope>
    <source>
        <strain evidence="2 3">Nb-231</strain>
    </source>
</reference>
<gene>
    <name evidence="2" type="ORF">NB231_08793</name>
</gene>
<dbReference type="EMBL" id="AAOF01000033">
    <property type="protein sequence ID" value="EAR20163.1"/>
    <property type="molecule type" value="Genomic_DNA"/>
</dbReference>
<feature type="region of interest" description="Disordered" evidence="1">
    <location>
        <begin position="1"/>
        <end position="26"/>
    </location>
</feature>
<dbReference type="AlphaFoldDB" id="A4BVU8"/>
<organism evidence="2 3">
    <name type="scientific">Nitrococcus mobilis Nb-231</name>
    <dbReference type="NCBI Taxonomy" id="314278"/>
    <lineage>
        <taxon>Bacteria</taxon>
        <taxon>Pseudomonadati</taxon>
        <taxon>Pseudomonadota</taxon>
        <taxon>Gammaproteobacteria</taxon>
        <taxon>Chromatiales</taxon>
        <taxon>Ectothiorhodospiraceae</taxon>
        <taxon>Nitrococcus</taxon>
    </lineage>
</organism>
<sequence>MRRKEREWVQARAAGHGDDSAGLDGDKSENYEKIMLKSQLKRTIVPFKTLF</sequence>
<protein>
    <submittedName>
        <fullName evidence="2">Uncharacterized protein</fullName>
    </submittedName>
</protein>
<keyword evidence="3" id="KW-1185">Reference proteome</keyword>
<name>A4BVU8_9GAMM</name>
<evidence type="ECO:0000313" key="2">
    <source>
        <dbReference type="EMBL" id="EAR20163.1"/>
    </source>
</evidence>
<dbReference type="HOGENOM" id="CLU_3101399_0_0_6"/>
<comment type="caution">
    <text evidence="2">The sequence shown here is derived from an EMBL/GenBank/DDBJ whole genome shotgun (WGS) entry which is preliminary data.</text>
</comment>
<evidence type="ECO:0000313" key="3">
    <source>
        <dbReference type="Proteomes" id="UP000003374"/>
    </source>
</evidence>
<evidence type="ECO:0000256" key="1">
    <source>
        <dbReference type="SAM" id="MobiDB-lite"/>
    </source>
</evidence>